<dbReference type="RefSeq" id="WP_261403715.1">
    <property type="nucleotide sequence ID" value="NZ_CP081869.1"/>
</dbReference>
<keyword evidence="1" id="KW-0175">Coiled coil</keyword>
<dbReference type="Proteomes" id="UP000825701">
    <property type="component" value="Chromosome"/>
</dbReference>
<gene>
    <name evidence="2" type="ORF">K6K41_01895</name>
</gene>
<reference evidence="2" key="1">
    <citation type="submission" date="2021-08" db="EMBL/GenBank/DDBJ databases">
        <authorList>
            <person name="Zhang H."/>
            <person name="Xu M."/>
            <person name="Yu Z."/>
            <person name="Yang L."/>
            <person name="Cai Y."/>
        </authorList>
    </citation>
    <scope>NUCLEOTIDE SEQUENCE</scope>
    <source>
        <strain evidence="2">CHL1</strain>
    </source>
</reference>
<protein>
    <submittedName>
        <fullName evidence="2">Uncharacterized protein</fullName>
    </submittedName>
</protein>
<evidence type="ECO:0000256" key="1">
    <source>
        <dbReference type="SAM" id="Coils"/>
    </source>
</evidence>
<dbReference type="EMBL" id="CP081869">
    <property type="protein sequence ID" value="QZO00513.1"/>
    <property type="molecule type" value="Genomic_DNA"/>
</dbReference>
<keyword evidence="3" id="KW-1185">Reference proteome</keyword>
<evidence type="ECO:0000313" key="3">
    <source>
        <dbReference type="Proteomes" id="UP000825701"/>
    </source>
</evidence>
<name>A0A9E6UI70_9HYPH</name>
<accession>A0A9E6UI70</accession>
<sequence>MPMSRRSPRLAGRFCSPFVRSAGNAAARSWSGRSGRCTPIGPHATIFRRPDDLRTGVREVVNSFVKPWGAQGFQVIDPSVLDLLNAVARNAPDNAVDLIAGAASFHQIDQVWTLAKADQGGAIISALRREAGRIAPTIGRLAKARRRVASDSGGVGYYGPTYERRLATIIEMVQRLEAPAIAELIAPAFERLLEEWRTERPQINDAVEWIRAIDGAPPLMMTNVDGIRGAVLDAVLEEARTGCRADELRELLGVVDTEQARREVAVARESFARYQQDHFLQDLSECRSREQFSGLIEDLELFRDQLDVDVRAMIERVEEANAEFAEQEDTYADHMHDEWQERYRDERAGDRSIADMFGSLRGNRS</sequence>
<organism evidence="2 3">
    <name type="scientific">Chenggangzhangella methanolivorans</name>
    <dbReference type="NCBI Taxonomy" id="1437009"/>
    <lineage>
        <taxon>Bacteria</taxon>
        <taxon>Pseudomonadati</taxon>
        <taxon>Pseudomonadota</taxon>
        <taxon>Alphaproteobacteria</taxon>
        <taxon>Hyphomicrobiales</taxon>
        <taxon>Methylopilaceae</taxon>
        <taxon>Chenggangzhangella</taxon>
    </lineage>
</organism>
<feature type="coiled-coil region" evidence="1">
    <location>
        <begin position="303"/>
        <end position="337"/>
    </location>
</feature>
<dbReference type="KEGG" id="cmet:K6K41_01895"/>
<dbReference type="AlphaFoldDB" id="A0A9E6UI70"/>
<proteinExistence type="predicted"/>
<evidence type="ECO:0000313" key="2">
    <source>
        <dbReference type="EMBL" id="QZO00513.1"/>
    </source>
</evidence>